<organism evidence="1 2">
    <name type="scientific">Flavobacterium columnare</name>
    <dbReference type="NCBI Taxonomy" id="996"/>
    <lineage>
        <taxon>Bacteria</taxon>
        <taxon>Pseudomonadati</taxon>
        <taxon>Bacteroidota</taxon>
        <taxon>Flavobacteriia</taxon>
        <taxon>Flavobacteriales</taxon>
        <taxon>Flavobacteriaceae</taxon>
        <taxon>Flavobacterium</taxon>
    </lineage>
</organism>
<reference evidence="1 2" key="1">
    <citation type="journal article" date="2017" name="Infect. Genet. Evol.">
        <title>Comparative genome analysis of fish pathogen Flavobacterium columnare reveals extensive sequence diversity within the species.</title>
        <authorList>
            <person name="Kayansamruaj P."/>
            <person name="Dong H.T."/>
            <person name="Hirono I."/>
            <person name="Kondo H."/>
            <person name="Senapin S."/>
            <person name="Rodkhum C."/>
        </authorList>
    </citation>
    <scope>NUCLEOTIDE SEQUENCE [LARGE SCALE GENOMIC DNA]</scope>
    <source>
        <strain evidence="1 2">1214</strain>
    </source>
</reference>
<proteinExistence type="predicted"/>
<accession>A0A246G9Y3</accession>
<dbReference type="Proteomes" id="UP000198034">
    <property type="component" value="Unassembled WGS sequence"/>
</dbReference>
<sequence length="281" mass="31548">MIRFIIGAVVFLASLLSHSQIKVPQASPKALLTQTVGLTEVEIEYSRPSIKGRIVFGDLVPFGKIWRAGANANTTITFSDDIIINGATLKKGKYALYVMPKPDEWEIYFYNDTNNWGIPEKWDDAKVALKASAKTEILNKSIETFTIGVSNTDFNGANIEFLWEKTSVSLHFDVPTNKTAIASIDKTLNGPTSGDYFTASQYYYNTNVDLNKALQYVNKAYEMNEKKPFWYTRLKSQIQAKLGDYKGAIETAKNSLEGAKSANNSDYIKMNEESIKEWAKK</sequence>
<comment type="caution">
    <text evidence="1">The sequence shown here is derived from an EMBL/GenBank/DDBJ whole genome shotgun (WGS) entry which is preliminary data.</text>
</comment>
<dbReference type="OrthoDB" id="187854at2"/>
<evidence type="ECO:0000313" key="2">
    <source>
        <dbReference type="Proteomes" id="UP000198034"/>
    </source>
</evidence>
<dbReference type="AlphaFoldDB" id="A0A246G9Y3"/>
<dbReference type="InterPro" id="IPR021314">
    <property type="entry name" value="DUF2911"/>
</dbReference>
<protein>
    <submittedName>
        <fullName evidence="1">Dihydrolipoamide dehydrogenase</fullName>
    </submittedName>
</protein>
<gene>
    <name evidence="1" type="ORF">BWK62_13565</name>
</gene>
<dbReference type="EMBL" id="MTCY01000059">
    <property type="protein sequence ID" value="OWP74725.1"/>
    <property type="molecule type" value="Genomic_DNA"/>
</dbReference>
<name>A0A246G9Y3_9FLAO</name>
<evidence type="ECO:0000313" key="1">
    <source>
        <dbReference type="EMBL" id="OWP74725.1"/>
    </source>
</evidence>
<dbReference type="Pfam" id="PF11138">
    <property type="entry name" value="DUF2911"/>
    <property type="match status" value="1"/>
</dbReference>
<dbReference type="Gene3D" id="1.25.40.1040">
    <property type="match status" value="1"/>
</dbReference>